<evidence type="ECO:0000259" key="4">
    <source>
        <dbReference type="Pfam" id="PF00496"/>
    </source>
</evidence>
<evidence type="ECO:0000256" key="2">
    <source>
        <dbReference type="ARBA" id="ARBA00022729"/>
    </source>
</evidence>
<dbReference type="OrthoDB" id="9801799at2"/>
<sequence length="534" mass="60612">MTNFKRWRMGVLLSFMSTWALASGHAAEPRHGGTLTVIAQPEPVILTAALSTSSPTGFFSGNVFDGLIEYDREFGLKPGLAVKWGLSEDGKILTLNLREGVLWHDGEPFTAADVKWTLENVWQKYHPRNQALFANVERVETPDDHTVVIHFSKPSLAILSSLNSNGAQVLPRHLYEGTDILNNPYNNKPVGTGPFVFKEWSKGNHIVLERNPHYWDEGKPYLDRVIYRVIPDAGARTAAIEKGEVQYAFFSPVPARDAERLSKLPTIQLETKGYEWLSPWLFLDLNVEREHFKDVRVRQAIYHAIDREAYKRVVWFGFGKPAISPVVSTLATFHDASVPQYPYDPAKAEQLLDEAGLKRGADGTRLRIHLDYLPYGEEFRRSAEFFKQALKRVGIEAEIRTQDTPTYTRRIYGDRDFDVTVQWYSGFADPLVGVTREYNSDGIGKNIPFTNGPGYRNEKVDQLIAQAQSSGNQDERIQLFHAFQQQVQKDVPSLPVLELEFFTLHAADLNDTVTSVDQIYASFKNAWYTDPSKR</sequence>
<organism evidence="5 6">
    <name type="scientific">Corticibacter populi</name>
    <dbReference type="NCBI Taxonomy" id="1550736"/>
    <lineage>
        <taxon>Bacteria</taxon>
        <taxon>Pseudomonadati</taxon>
        <taxon>Pseudomonadota</taxon>
        <taxon>Betaproteobacteria</taxon>
        <taxon>Burkholderiales</taxon>
        <taxon>Comamonadaceae</taxon>
        <taxon>Corticibacter</taxon>
    </lineage>
</organism>
<keyword evidence="2 3" id="KW-0732">Signal</keyword>
<feature type="chain" id="PRO_5018205558" evidence="3">
    <location>
        <begin position="23"/>
        <end position="534"/>
    </location>
</feature>
<comment type="caution">
    <text evidence="5">The sequence shown here is derived from an EMBL/GenBank/DDBJ whole genome shotgun (WGS) entry which is preliminary data.</text>
</comment>
<dbReference type="InterPro" id="IPR039424">
    <property type="entry name" value="SBP_5"/>
</dbReference>
<feature type="domain" description="Solute-binding protein family 5" evidence="4">
    <location>
        <begin position="76"/>
        <end position="434"/>
    </location>
</feature>
<dbReference type="InterPro" id="IPR000914">
    <property type="entry name" value="SBP_5_dom"/>
</dbReference>
<dbReference type="GO" id="GO:0043190">
    <property type="term" value="C:ATP-binding cassette (ABC) transporter complex"/>
    <property type="evidence" value="ECO:0007669"/>
    <property type="project" value="InterPro"/>
</dbReference>
<dbReference type="PIRSF" id="PIRSF002741">
    <property type="entry name" value="MppA"/>
    <property type="match status" value="1"/>
</dbReference>
<proteinExistence type="inferred from homology"/>
<name>A0A3M6QPB9_9BURK</name>
<dbReference type="AlphaFoldDB" id="A0A3M6QPB9"/>
<dbReference type="GO" id="GO:1904680">
    <property type="term" value="F:peptide transmembrane transporter activity"/>
    <property type="evidence" value="ECO:0007669"/>
    <property type="project" value="TreeGrafter"/>
</dbReference>
<dbReference type="GO" id="GO:0015833">
    <property type="term" value="P:peptide transport"/>
    <property type="evidence" value="ECO:0007669"/>
    <property type="project" value="TreeGrafter"/>
</dbReference>
<feature type="signal peptide" evidence="3">
    <location>
        <begin position="1"/>
        <end position="22"/>
    </location>
</feature>
<protein>
    <submittedName>
        <fullName evidence="5">ABC transporter substrate-binding protein</fullName>
    </submittedName>
</protein>
<evidence type="ECO:0000256" key="3">
    <source>
        <dbReference type="SAM" id="SignalP"/>
    </source>
</evidence>
<reference evidence="5 6" key="1">
    <citation type="submission" date="2018-10" db="EMBL/GenBank/DDBJ databases">
        <title>Draft genome of Cortibacter populi DSM10536.</title>
        <authorList>
            <person name="Bernier A.-M."/>
            <person name="Bernard K."/>
        </authorList>
    </citation>
    <scope>NUCLEOTIDE SEQUENCE [LARGE SCALE GENOMIC DNA]</scope>
    <source>
        <strain evidence="5 6">DSM 105136</strain>
    </source>
</reference>
<comment type="similarity">
    <text evidence="1">Belongs to the bacterial solute-binding protein 5 family.</text>
</comment>
<dbReference type="Pfam" id="PF00496">
    <property type="entry name" value="SBP_bac_5"/>
    <property type="match status" value="1"/>
</dbReference>
<dbReference type="RefSeq" id="WP_122230235.1">
    <property type="nucleotide sequence ID" value="NZ_RDQO01000004.1"/>
</dbReference>
<dbReference type="Gene3D" id="3.10.105.10">
    <property type="entry name" value="Dipeptide-binding Protein, Domain 3"/>
    <property type="match status" value="1"/>
</dbReference>
<gene>
    <name evidence="5" type="ORF">D8I35_13580</name>
</gene>
<dbReference type="PANTHER" id="PTHR30290:SF38">
    <property type="entry name" value="D,D-DIPEPTIDE-BINDING PERIPLASMIC PROTEIN DDPA-RELATED"/>
    <property type="match status" value="1"/>
</dbReference>
<dbReference type="CDD" id="cd08517">
    <property type="entry name" value="PBP2_NikA_DppA_OppA_like_13"/>
    <property type="match status" value="1"/>
</dbReference>
<dbReference type="InterPro" id="IPR030678">
    <property type="entry name" value="Peptide/Ni-bd"/>
</dbReference>
<dbReference type="PANTHER" id="PTHR30290">
    <property type="entry name" value="PERIPLASMIC BINDING COMPONENT OF ABC TRANSPORTER"/>
    <property type="match status" value="1"/>
</dbReference>
<dbReference type="GO" id="GO:0030288">
    <property type="term" value="C:outer membrane-bounded periplasmic space"/>
    <property type="evidence" value="ECO:0007669"/>
    <property type="project" value="UniProtKB-ARBA"/>
</dbReference>
<dbReference type="EMBL" id="RDQO01000004">
    <property type="protein sequence ID" value="RMX04887.1"/>
    <property type="molecule type" value="Genomic_DNA"/>
</dbReference>
<dbReference type="SUPFAM" id="SSF53850">
    <property type="entry name" value="Periplasmic binding protein-like II"/>
    <property type="match status" value="1"/>
</dbReference>
<evidence type="ECO:0000256" key="1">
    <source>
        <dbReference type="ARBA" id="ARBA00005695"/>
    </source>
</evidence>
<evidence type="ECO:0000313" key="6">
    <source>
        <dbReference type="Proteomes" id="UP000278006"/>
    </source>
</evidence>
<keyword evidence="6" id="KW-1185">Reference proteome</keyword>
<accession>A0A3M6QPB9</accession>
<dbReference type="Gene3D" id="3.40.190.10">
    <property type="entry name" value="Periplasmic binding protein-like II"/>
    <property type="match status" value="1"/>
</dbReference>
<dbReference type="Proteomes" id="UP000278006">
    <property type="component" value="Unassembled WGS sequence"/>
</dbReference>
<evidence type="ECO:0000313" key="5">
    <source>
        <dbReference type="EMBL" id="RMX04887.1"/>
    </source>
</evidence>